<dbReference type="FunFam" id="1.25.40.330:FF:000001">
    <property type="entry name" value="Adenylyl cyclase-associated protein"/>
    <property type="match status" value="1"/>
</dbReference>
<dbReference type="InterPro" id="IPR036222">
    <property type="entry name" value="CAP_N_sf"/>
</dbReference>
<dbReference type="InterPro" id="IPR028417">
    <property type="entry name" value="CAP_CS_C"/>
</dbReference>
<dbReference type="PROSITE" id="PS01089">
    <property type="entry name" value="CAP_2"/>
    <property type="match status" value="1"/>
</dbReference>
<dbReference type="PANTHER" id="PTHR10652:SF0">
    <property type="entry name" value="ADENYLYL CYCLASE-ASSOCIATED PROTEIN"/>
    <property type="match status" value="1"/>
</dbReference>
<dbReference type="GeneID" id="16069293"/>
<keyword evidence="3" id="KW-1003">Cell membrane</keyword>
<feature type="region of interest" description="Disordered" evidence="6">
    <location>
        <begin position="227"/>
        <end position="246"/>
    </location>
</feature>
<dbReference type="Pfam" id="PF21938">
    <property type="entry name" value="CAP_N"/>
    <property type="match status" value="1"/>
</dbReference>
<evidence type="ECO:0000256" key="3">
    <source>
        <dbReference type="ARBA" id="ARBA00022475"/>
    </source>
</evidence>
<sequence length="468" mass="49801">MSNLESLVQRLEKVAVRLEGAASRGGSAPAPAQAAPAGGAADDSASVSGYDELLSGPFADFLAKGRALGGDLATQLDIVERAFHAQREFIVVASKAKQPSQDVLMKLLHNTSSALAEVQSFRESNRRSNQFNHLSAVSEGIPCLGWVTIAPKPAPYVREMKDAAQFYTNRVLMEFKDKDQSQVDWAKSWVAVLDGLYDYIKDIHTTGLVWNNRDGVDASTFVGTAAPAAPKPAAPKPAAVPSKSEGSDTRASLFAALNKGGGVTAGLKKVEKSQMTHKNPALRATSVVSASAAKPTAAKPAAKPAAAVQKKDPVFELVGKKWTVEYQVDNHDIVIEGNIKQSVYIYKCEKTTIKISGKVNSITLDNCKKVGVVFDSAVGVFDVVNCKSVQVQVVEKVPTVSIDKTDGCQVYLSATSLDTEIVSAKSSEMNVLIPEGDNGDYKEMPVPEQYKTKVVNGSLATEATDIAG</sequence>
<dbReference type="GO" id="GO:0000902">
    <property type="term" value="P:cell morphogenesis"/>
    <property type="evidence" value="ECO:0007669"/>
    <property type="project" value="TreeGrafter"/>
</dbReference>
<dbReference type="AlphaFoldDB" id="F2UPX5"/>
<dbReference type="KEGG" id="sre:PTSG_10788"/>
<dbReference type="GO" id="GO:0008179">
    <property type="term" value="F:adenylate cyclase binding"/>
    <property type="evidence" value="ECO:0007669"/>
    <property type="project" value="TreeGrafter"/>
</dbReference>
<feature type="domain" description="C-CAP/cofactor C-like" evidence="7">
    <location>
        <begin position="304"/>
        <end position="448"/>
    </location>
</feature>
<dbReference type="GO" id="GO:0005737">
    <property type="term" value="C:cytoplasm"/>
    <property type="evidence" value="ECO:0007669"/>
    <property type="project" value="TreeGrafter"/>
</dbReference>
<evidence type="ECO:0000256" key="1">
    <source>
        <dbReference type="ARBA" id="ARBA00004202"/>
    </source>
</evidence>
<dbReference type="GO" id="GO:0019933">
    <property type="term" value="P:cAMP-mediated signaling"/>
    <property type="evidence" value="ECO:0007669"/>
    <property type="project" value="TreeGrafter"/>
</dbReference>
<dbReference type="PROSITE" id="PS01088">
    <property type="entry name" value="CAP_1"/>
    <property type="match status" value="1"/>
</dbReference>
<dbReference type="InterPro" id="IPR016098">
    <property type="entry name" value="CAP/MinC_C"/>
</dbReference>
<dbReference type="OMA" id="KSQQTHK"/>
<dbReference type="Gene3D" id="1.25.40.330">
    <property type="entry name" value="Adenylate cyclase-associated CAP, N-terminal domain"/>
    <property type="match status" value="1"/>
</dbReference>
<dbReference type="SMART" id="SM00673">
    <property type="entry name" value="CARP"/>
    <property type="match status" value="2"/>
</dbReference>
<evidence type="ECO:0000259" key="7">
    <source>
        <dbReference type="PROSITE" id="PS51329"/>
    </source>
</evidence>
<comment type="subcellular location">
    <subcellularLocation>
        <location evidence="1">Cell membrane</location>
        <topology evidence="1">Peripheral membrane protein</topology>
    </subcellularLocation>
</comment>
<dbReference type="Gene3D" id="2.160.20.70">
    <property type="match status" value="1"/>
</dbReference>
<dbReference type="PANTHER" id="PTHR10652">
    <property type="entry name" value="ADENYLYL CYCLASE-ASSOCIATED PROTEIN"/>
    <property type="match status" value="1"/>
</dbReference>
<dbReference type="InterPro" id="IPR001837">
    <property type="entry name" value="Adenylate_cyclase-assoc_CAP"/>
</dbReference>
<dbReference type="InterPro" id="IPR013992">
    <property type="entry name" value="Adenylate_cyclase-assoc_CAP_N"/>
</dbReference>
<evidence type="ECO:0000313" key="9">
    <source>
        <dbReference type="Proteomes" id="UP000007799"/>
    </source>
</evidence>
<dbReference type="Pfam" id="PF01213">
    <property type="entry name" value="CAP_N-CM"/>
    <property type="match status" value="1"/>
</dbReference>
<dbReference type="Proteomes" id="UP000007799">
    <property type="component" value="Unassembled WGS sequence"/>
</dbReference>
<dbReference type="PROSITE" id="PS51329">
    <property type="entry name" value="C_CAP_COFACTOR_C"/>
    <property type="match status" value="1"/>
</dbReference>
<protein>
    <recommendedName>
        <fullName evidence="5">Adenylyl cyclase-associated protein</fullName>
    </recommendedName>
</protein>
<name>F2UPX5_SALR5</name>
<dbReference type="InParanoid" id="F2UPX5"/>
<gene>
    <name evidence="8" type="ORF">PTSG_10788</name>
</gene>
<dbReference type="InterPro" id="IPR017901">
    <property type="entry name" value="C-CAP_CF_C-like"/>
</dbReference>
<dbReference type="RefSeq" id="XP_004988754.1">
    <property type="nucleotide sequence ID" value="XM_004988697.1"/>
</dbReference>
<dbReference type="InterPro" id="IPR036223">
    <property type="entry name" value="CAP_C_sf"/>
</dbReference>
<dbReference type="OrthoDB" id="77251at2759"/>
<dbReference type="EMBL" id="GL832988">
    <property type="protein sequence ID" value="EGD79805.1"/>
    <property type="molecule type" value="Genomic_DNA"/>
</dbReference>
<dbReference type="GO" id="GO:0003779">
    <property type="term" value="F:actin binding"/>
    <property type="evidence" value="ECO:0007669"/>
    <property type="project" value="InterPro"/>
</dbReference>
<dbReference type="FunCoup" id="F2UPX5">
    <property type="interactions" value="1144"/>
</dbReference>
<keyword evidence="4" id="KW-0472">Membrane</keyword>
<feature type="region of interest" description="Disordered" evidence="6">
    <location>
        <begin position="22"/>
        <end position="41"/>
    </location>
</feature>
<dbReference type="Pfam" id="PF08603">
    <property type="entry name" value="CAP_C"/>
    <property type="match status" value="1"/>
</dbReference>
<evidence type="ECO:0000313" key="8">
    <source>
        <dbReference type="EMBL" id="EGD79805.1"/>
    </source>
</evidence>
<dbReference type="STRING" id="946362.F2UPX5"/>
<evidence type="ECO:0000256" key="4">
    <source>
        <dbReference type="ARBA" id="ARBA00023136"/>
    </source>
</evidence>
<proteinExistence type="inferred from homology"/>
<evidence type="ECO:0000256" key="6">
    <source>
        <dbReference type="SAM" id="MobiDB-lite"/>
    </source>
</evidence>
<dbReference type="SUPFAM" id="SSF69340">
    <property type="entry name" value="C-terminal domain of adenylylcyclase associated protein"/>
    <property type="match status" value="1"/>
</dbReference>
<dbReference type="InterPro" id="IPR018106">
    <property type="entry name" value="CAP_CS_N"/>
</dbReference>
<dbReference type="GO" id="GO:0005886">
    <property type="term" value="C:plasma membrane"/>
    <property type="evidence" value="ECO:0007669"/>
    <property type="project" value="UniProtKB-SubCell"/>
</dbReference>
<reference evidence="8" key="1">
    <citation type="submission" date="2009-08" db="EMBL/GenBank/DDBJ databases">
        <title>Annotation of Salpingoeca rosetta.</title>
        <authorList>
            <consortium name="The Broad Institute Genome Sequencing Platform"/>
            <person name="Russ C."/>
            <person name="Cuomo C."/>
            <person name="Burger G."/>
            <person name="Gray M.W."/>
            <person name="Holland P.W.H."/>
            <person name="King N."/>
            <person name="Lang F.B.F."/>
            <person name="Roger A.J."/>
            <person name="Ruiz-Trillo I."/>
            <person name="Young S.K."/>
            <person name="Zeng Q."/>
            <person name="Gargeya S."/>
            <person name="Alvarado L."/>
            <person name="Berlin A."/>
            <person name="Chapman S.B."/>
            <person name="Chen Z."/>
            <person name="Freedman E."/>
            <person name="Gellesch M."/>
            <person name="Goldberg J."/>
            <person name="Griggs A."/>
            <person name="Gujja S."/>
            <person name="Heilman E."/>
            <person name="Heiman D."/>
            <person name="Howarth C."/>
            <person name="Mehta T."/>
            <person name="Neiman D."/>
            <person name="Pearson M."/>
            <person name="Roberts A."/>
            <person name="Saif S."/>
            <person name="Shea T."/>
            <person name="Shenoy N."/>
            <person name="Sisk P."/>
            <person name="Stolte C."/>
            <person name="Sykes S."/>
            <person name="White J."/>
            <person name="Yandava C."/>
            <person name="Haas B."/>
            <person name="Nusbaum C."/>
            <person name="Birren B."/>
        </authorList>
    </citation>
    <scope>NUCLEOTIDE SEQUENCE [LARGE SCALE GENOMIC DNA]</scope>
    <source>
        <strain evidence="8">ATCC 50818</strain>
    </source>
</reference>
<keyword evidence="9" id="KW-1185">Reference proteome</keyword>
<evidence type="ECO:0000256" key="5">
    <source>
        <dbReference type="RuleBase" id="RU000647"/>
    </source>
</evidence>
<dbReference type="InterPro" id="IPR013912">
    <property type="entry name" value="Adenylate_cyclase-assoc_CAP_C"/>
</dbReference>
<dbReference type="eggNOG" id="KOG2675">
    <property type="taxonomic scope" value="Eukaryota"/>
</dbReference>
<dbReference type="InterPro" id="IPR006599">
    <property type="entry name" value="CARP_motif"/>
</dbReference>
<dbReference type="GO" id="GO:0007015">
    <property type="term" value="P:actin filament organization"/>
    <property type="evidence" value="ECO:0007669"/>
    <property type="project" value="TreeGrafter"/>
</dbReference>
<organism evidence="9">
    <name type="scientific">Salpingoeca rosetta (strain ATCC 50818 / BSB-021)</name>
    <dbReference type="NCBI Taxonomy" id="946362"/>
    <lineage>
        <taxon>Eukaryota</taxon>
        <taxon>Choanoflagellata</taxon>
        <taxon>Craspedida</taxon>
        <taxon>Salpingoecidae</taxon>
        <taxon>Salpingoeca</taxon>
    </lineage>
</organism>
<dbReference type="SUPFAM" id="SSF101278">
    <property type="entry name" value="N-terminal domain of adenylylcyclase associated protein, CAP"/>
    <property type="match status" value="1"/>
</dbReference>
<comment type="similarity">
    <text evidence="2 5">Belongs to the CAP family.</text>
</comment>
<dbReference type="FunFam" id="2.160.20.70:FF:000001">
    <property type="entry name" value="Adenylyl cyclase-associated protein"/>
    <property type="match status" value="1"/>
</dbReference>
<evidence type="ECO:0000256" key="2">
    <source>
        <dbReference type="ARBA" id="ARBA00007659"/>
    </source>
</evidence>
<accession>F2UPX5</accession>
<dbReference type="InterPro" id="IPR053950">
    <property type="entry name" value="CAP_N"/>
</dbReference>